<keyword evidence="3" id="KW-1185">Reference proteome</keyword>
<dbReference type="OrthoDB" id="6407343at2759"/>
<name>A0A8X6JA25_NEPPI</name>
<comment type="caution">
    <text evidence="2">The sequence shown here is derived from an EMBL/GenBank/DDBJ whole genome shotgun (WGS) entry which is preliminary data.</text>
</comment>
<accession>A0A8X6JA25</accession>
<sequence>MALIRVLIVLCSLLWKENFATKLPETGECEESFIDVYPPQIMETWYVFMHTDSLLVVPMPDCLIMKFGRRMSFNSEIRIDIIYSKTEDNSETDVTLPSLRGEVTVKGREPFGVTVKSSPLFPRNIMLSDFDEINDCMAFWSCSELTSSLIQKGAWVMCQSLDVDHGVVEMMAKKLSNASSIPLNDFIWTDYNTCL</sequence>
<dbReference type="Proteomes" id="UP000887013">
    <property type="component" value="Unassembled WGS sequence"/>
</dbReference>
<dbReference type="AlphaFoldDB" id="A0A8X6JA25"/>
<feature type="chain" id="PRO_5036502625" evidence="1">
    <location>
        <begin position="21"/>
        <end position="195"/>
    </location>
</feature>
<dbReference type="EMBL" id="BMAW01091579">
    <property type="protein sequence ID" value="GFS50594.1"/>
    <property type="molecule type" value="Genomic_DNA"/>
</dbReference>
<proteinExistence type="predicted"/>
<reference evidence="2" key="1">
    <citation type="submission" date="2020-08" db="EMBL/GenBank/DDBJ databases">
        <title>Multicomponent nature underlies the extraordinary mechanical properties of spider dragline silk.</title>
        <authorList>
            <person name="Kono N."/>
            <person name="Nakamura H."/>
            <person name="Mori M."/>
            <person name="Yoshida Y."/>
            <person name="Ohtoshi R."/>
            <person name="Malay A.D."/>
            <person name="Moran D.A.P."/>
            <person name="Tomita M."/>
            <person name="Numata K."/>
            <person name="Arakawa K."/>
        </authorList>
    </citation>
    <scope>NUCLEOTIDE SEQUENCE</scope>
</reference>
<evidence type="ECO:0000256" key="1">
    <source>
        <dbReference type="SAM" id="SignalP"/>
    </source>
</evidence>
<evidence type="ECO:0000313" key="2">
    <source>
        <dbReference type="EMBL" id="GFS50594.1"/>
    </source>
</evidence>
<evidence type="ECO:0000313" key="3">
    <source>
        <dbReference type="Proteomes" id="UP000887013"/>
    </source>
</evidence>
<feature type="signal peptide" evidence="1">
    <location>
        <begin position="1"/>
        <end position="20"/>
    </location>
</feature>
<protein>
    <submittedName>
        <fullName evidence="2">Uncharacterized protein</fullName>
    </submittedName>
</protein>
<keyword evidence="1" id="KW-0732">Signal</keyword>
<gene>
    <name evidence="2" type="primary">AVEN_118882_1</name>
    <name evidence="2" type="ORF">NPIL_247551</name>
</gene>
<organism evidence="2 3">
    <name type="scientific">Nephila pilipes</name>
    <name type="common">Giant wood spider</name>
    <name type="synonym">Nephila maculata</name>
    <dbReference type="NCBI Taxonomy" id="299642"/>
    <lineage>
        <taxon>Eukaryota</taxon>
        <taxon>Metazoa</taxon>
        <taxon>Ecdysozoa</taxon>
        <taxon>Arthropoda</taxon>
        <taxon>Chelicerata</taxon>
        <taxon>Arachnida</taxon>
        <taxon>Araneae</taxon>
        <taxon>Araneomorphae</taxon>
        <taxon>Entelegynae</taxon>
        <taxon>Araneoidea</taxon>
        <taxon>Nephilidae</taxon>
        <taxon>Nephila</taxon>
    </lineage>
</organism>